<keyword evidence="2" id="KW-1185">Reference proteome</keyword>
<accession>A0ABU1LY45</accession>
<organism evidence="1 2">
    <name type="scientific">Paraburkholderia terricola</name>
    <dbReference type="NCBI Taxonomy" id="169427"/>
    <lineage>
        <taxon>Bacteria</taxon>
        <taxon>Pseudomonadati</taxon>
        <taxon>Pseudomonadota</taxon>
        <taxon>Betaproteobacteria</taxon>
        <taxon>Burkholderiales</taxon>
        <taxon>Burkholderiaceae</taxon>
        <taxon>Paraburkholderia</taxon>
    </lineage>
</organism>
<protein>
    <recommendedName>
        <fullName evidence="3">Lipoprotein</fullName>
    </recommendedName>
</protein>
<reference evidence="1 2" key="1">
    <citation type="submission" date="2023-07" db="EMBL/GenBank/DDBJ databases">
        <title>Sorghum-associated microbial communities from plants grown in Nebraska, USA.</title>
        <authorList>
            <person name="Schachtman D."/>
        </authorList>
    </citation>
    <scope>NUCLEOTIDE SEQUENCE [LARGE SCALE GENOMIC DNA]</scope>
    <source>
        <strain evidence="1 2">DS1316</strain>
    </source>
</reference>
<sequence>MYAMQSGTFELPASNTVSASAESPRPAAFAVGLGKPAFRSCLRAMLAAATMSVALSGCGVFCGGAGGSGGGFAGGCATGVRF</sequence>
<evidence type="ECO:0000313" key="2">
    <source>
        <dbReference type="Proteomes" id="UP001264340"/>
    </source>
</evidence>
<comment type="caution">
    <text evidence="1">The sequence shown here is derived from an EMBL/GenBank/DDBJ whole genome shotgun (WGS) entry which is preliminary data.</text>
</comment>
<evidence type="ECO:0000313" key="1">
    <source>
        <dbReference type="EMBL" id="MDR6411440.1"/>
    </source>
</evidence>
<dbReference type="Proteomes" id="UP001264340">
    <property type="component" value="Unassembled WGS sequence"/>
</dbReference>
<evidence type="ECO:0008006" key="3">
    <source>
        <dbReference type="Google" id="ProtNLM"/>
    </source>
</evidence>
<gene>
    <name evidence="1" type="ORF">J2804_004870</name>
</gene>
<dbReference type="RefSeq" id="WP_310124608.1">
    <property type="nucleotide sequence ID" value="NZ_JAVDQV010000012.1"/>
</dbReference>
<dbReference type="EMBL" id="JAVDRP010000011">
    <property type="protein sequence ID" value="MDR6411440.1"/>
    <property type="molecule type" value="Genomic_DNA"/>
</dbReference>
<name>A0ABU1LY45_9BURK</name>
<proteinExistence type="predicted"/>